<dbReference type="PANTHER" id="PTHR43401">
    <property type="entry name" value="L-THREONINE 3-DEHYDROGENASE"/>
    <property type="match status" value="1"/>
</dbReference>
<name>A0A8J8B202_9FIRM</name>
<dbReference type="SUPFAM" id="SSF50129">
    <property type="entry name" value="GroES-like"/>
    <property type="match status" value="1"/>
</dbReference>
<accession>A0A8J8B202</accession>
<evidence type="ECO:0000313" key="3">
    <source>
        <dbReference type="EMBL" id="MBR0598226.1"/>
    </source>
</evidence>
<dbReference type="Gene3D" id="3.90.180.10">
    <property type="entry name" value="Medium-chain alcohol dehydrogenases, catalytic domain"/>
    <property type="match status" value="1"/>
</dbReference>
<evidence type="ECO:0000313" key="4">
    <source>
        <dbReference type="Proteomes" id="UP000675664"/>
    </source>
</evidence>
<feature type="domain" description="L-erythro-3,5-diaminohexanoate dehydrogenase N-terminal" evidence="2">
    <location>
        <begin position="1"/>
        <end position="139"/>
    </location>
</feature>
<organism evidence="3 4">
    <name type="scientific">Sinanaerobacter chloroacetimidivorans</name>
    <dbReference type="NCBI Taxonomy" id="2818044"/>
    <lineage>
        <taxon>Bacteria</taxon>
        <taxon>Bacillati</taxon>
        <taxon>Bacillota</taxon>
        <taxon>Clostridia</taxon>
        <taxon>Peptostreptococcales</taxon>
        <taxon>Anaerovoracaceae</taxon>
        <taxon>Sinanaerobacter</taxon>
    </lineage>
</organism>
<dbReference type="InterPro" id="IPR058932">
    <property type="entry name" value="KDD_N"/>
</dbReference>
<evidence type="ECO:0000259" key="2">
    <source>
        <dbReference type="Pfam" id="PF26370"/>
    </source>
</evidence>
<dbReference type="Pfam" id="PF26370">
    <property type="entry name" value="KDD_N"/>
    <property type="match status" value="1"/>
</dbReference>
<sequence length="327" mass="35542">MPQAAERLDNHPEIFSNEILIDVIALQPTATAFSRIKTECGGDVEKMKKEFMNIVQHAGKFQCPVTRSGGILIGRIKEIGSDLADHTEAKVGDKIATLVSLSLTPLKIYSIEDISLETEQVFVKAEAILFESGIYAKLPSDLDENISLALMDVAGAPAQVAANVKTGDTVVVIGAGKAGILSLAEAKKRVAPSGKVICMEYDGQQCKTVRKLGIADHVIQANAQSPVEAFGKYNKVMNGKLADFTVNTVNVPDTELTTILTTKNEGLIYFFSMSTNFVKASLGAEGIKKYTRMMIGNGYYPNHTEIAFSIVRNHQKVKNYFAAKYTK</sequence>
<dbReference type="InterPro" id="IPR036291">
    <property type="entry name" value="NAD(P)-bd_dom_sf"/>
</dbReference>
<keyword evidence="4" id="KW-1185">Reference proteome</keyword>
<comment type="caution">
    <text evidence="3">The sequence shown here is derived from an EMBL/GenBank/DDBJ whole genome shotgun (WGS) entry which is preliminary data.</text>
</comment>
<dbReference type="InterPro" id="IPR011032">
    <property type="entry name" value="GroES-like_sf"/>
</dbReference>
<dbReference type="Gene3D" id="3.40.50.720">
    <property type="entry name" value="NAD(P)-binding Rossmann-like Domain"/>
    <property type="match status" value="1"/>
</dbReference>
<reference evidence="3" key="1">
    <citation type="submission" date="2021-04" db="EMBL/GenBank/DDBJ databases">
        <title>Sinoanaerobacter chloroacetimidivorans sp. nov., an obligate anaerobic bacterium isolated from anaerobic sludge.</title>
        <authorList>
            <person name="Bao Y."/>
        </authorList>
    </citation>
    <scope>NUCLEOTIDE SEQUENCE</scope>
    <source>
        <strain evidence="3">BAD-6</strain>
    </source>
</reference>
<protein>
    <submittedName>
        <fullName evidence="3">L-erythro-3,5-diaminohexanoate dehydrogenase</fullName>
    </submittedName>
</protein>
<dbReference type="SUPFAM" id="SSF51735">
    <property type="entry name" value="NAD(P)-binding Rossmann-fold domains"/>
    <property type="match status" value="1"/>
</dbReference>
<dbReference type="AlphaFoldDB" id="A0A8J8B202"/>
<dbReference type="PANTHER" id="PTHR43401:SF2">
    <property type="entry name" value="L-THREONINE 3-DEHYDROGENASE"/>
    <property type="match status" value="1"/>
</dbReference>
<dbReference type="InterPro" id="IPR050129">
    <property type="entry name" value="Zn_alcohol_dh"/>
</dbReference>
<reference evidence="3" key="2">
    <citation type="submission" date="2021-04" db="EMBL/GenBank/DDBJ databases">
        <authorList>
            <person name="Liu J."/>
        </authorList>
    </citation>
    <scope>NUCLEOTIDE SEQUENCE</scope>
    <source>
        <strain evidence="3">BAD-6</strain>
    </source>
</reference>
<dbReference type="EMBL" id="JAGSND010000006">
    <property type="protein sequence ID" value="MBR0598226.1"/>
    <property type="molecule type" value="Genomic_DNA"/>
</dbReference>
<dbReference type="GO" id="GO:0016491">
    <property type="term" value="F:oxidoreductase activity"/>
    <property type="evidence" value="ECO:0007669"/>
    <property type="project" value="UniProtKB-KW"/>
</dbReference>
<keyword evidence="1" id="KW-0560">Oxidoreductase</keyword>
<gene>
    <name evidence="3" type="ORF">KCX82_10105</name>
</gene>
<dbReference type="Proteomes" id="UP000675664">
    <property type="component" value="Unassembled WGS sequence"/>
</dbReference>
<evidence type="ECO:0000256" key="1">
    <source>
        <dbReference type="ARBA" id="ARBA00023002"/>
    </source>
</evidence>
<proteinExistence type="predicted"/>